<feature type="transmembrane region" description="Helical" evidence="7">
    <location>
        <begin position="203"/>
        <end position="226"/>
    </location>
</feature>
<keyword evidence="4 7" id="KW-0812">Transmembrane</keyword>
<evidence type="ECO:0000313" key="9">
    <source>
        <dbReference type="EMBL" id="MBA9026432.1"/>
    </source>
</evidence>
<keyword evidence="10" id="KW-1185">Reference proteome</keyword>
<feature type="transmembrane region" description="Helical" evidence="7">
    <location>
        <begin position="132"/>
        <end position="154"/>
    </location>
</feature>
<dbReference type="InterPro" id="IPR020846">
    <property type="entry name" value="MFS_dom"/>
</dbReference>
<feature type="transmembrane region" description="Helical" evidence="7">
    <location>
        <begin position="358"/>
        <end position="376"/>
    </location>
</feature>
<dbReference type="EMBL" id="JACJHX010000004">
    <property type="protein sequence ID" value="MBA9026432.1"/>
    <property type="molecule type" value="Genomic_DNA"/>
</dbReference>
<sequence>MSNRNNLLVYILAVGVFGIINTEMGVIGILPSIADHFHVSVSKAGLLVSVFALVVAISAPIMPLLFSGLNRKTVMLIGLGFFVLGNILSIMTTNFTLVLIARIIPAIFHPIYCSLAFTIAAESVSKEEAPKAVSKVFIGVSAGMVVGVPIVSFIDGAISLEMAMAFFAIVNAIIFVATLIFMPSMPVERGLSYGAQLSVLKKSITWLSIVAVILLNSAVFGVYSYLAEYLKTVTNVSSTIISILLFIYGVANIIGNILAGKLLTKNANKSVVVFPFALGAIYIVLFLFGQLTFPMAIITLIWGILAGIGANINQHWVMSSAPEAPIFSNSLFLTSANLGTMIGAAVGGIFIAELGTPYVVFVGFLSLLLSIVFIFLRNYMYNPKTKQLAS</sequence>
<dbReference type="Proteomes" id="UP000626697">
    <property type="component" value="Unassembled WGS sequence"/>
</dbReference>
<feature type="domain" description="Major facilitator superfamily (MFS) profile" evidence="8">
    <location>
        <begin position="8"/>
        <end position="380"/>
    </location>
</feature>
<feature type="transmembrane region" description="Helical" evidence="7">
    <location>
        <begin position="97"/>
        <end position="120"/>
    </location>
</feature>
<evidence type="ECO:0000256" key="5">
    <source>
        <dbReference type="ARBA" id="ARBA00022989"/>
    </source>
</evidence>
<dbReference type="RefSeq" id="WP_182502281.1">
    <property type="nucleotide sequence ID" value="NZ_JACJHX010000004.1"/>
</dbReference>
<feature type="transmembrane region" description="Helical" evidence="7">
    <location>
        <begin position="295"/>
        <end position="312"/>
    </location>
</feature>
<dbReference type="PANTHER" id="PTHR43124:SF3">
    <property type="entry name" value="CHLORAMPHENICOL EFFLUX PUMP RV0191"/>
    <property type="match status" value="1"/>
</dbReference>
<feature type="transmembrane region" description="Helical" evidence="7">
    <location>
        <begin position="73"/>
        <end position="91"/>
    </location>
</feature>
<dbReference type="Gene3D" id="1.20.1250.20">
    <property type="entry name" value="MFS general substrate transporter like domains"/>
    <property type="match status" value="2"/>
</dbReference>
<keyword evidence="2" id="KW-0813">Transport</keyword>
<feature type="transmembrane region" description="Helical" evidence="7">
    <location>
        <begin position="160"/>
        <end position="182"/>
    </location>
</feature>
<evidence type="ECO:0000256" key="6">
    <source>
        <dbReference type="ARBA" id="ARBA00023136"/>
    </source>
</evidence>
<comment type="subcellular location">
    <subcellularLocation>
        <location evidence="1">Cell membrane</location>
        <topology evidence="1">Multi-pass membrane protein</topology>
    </subcellularLocation>
</comment>
<proteinExistence type="predicted"/>
<dbReference type="SUPFAM" id="SSF103473">
    <property type="entry name" value="MFS general substrate transporter"/>
    <property type="match status" value="1"/>
</dbReference>
<evidence type="ECO:0000256" key="3">
    <source>
        <dbReference type="ARBA" id="ARBA00022475"/>
    </source>
</evidence>
<evidence type="ECO:0000313" key="10">
    <source>
        <dbReference type="Proteomes" id="UP000626697"/>
    </source>
</evidence>
<dbReference type="InterPro" id="IPR050189">
    <property type="entry name" value="MFS_Efflux_Transporters"/>
</dbReference>
<reference evidence="9 10" key="1">
    <citation type="submission" date="2020-08" db="EMBL/GenBank/DDBJ databases">
        <title>Genomic Encyclopedia of Type Strains, Phase IV (KMG-IV): sequencing the most valuable type-strain genomes for metagenomic binning, comparative biology and taxonomic classification.</title>
        <authorList>
            <person name="Goeker M."/>
        </authorList>
    </citation>
    <scope>NUCLEOTIDE SEQUENCE [LARGE SCALE GENOMIC DNA]</scope>
    <source>
        <strain evidence="9 10">DSM 105481</strain>
    </source>
</reference>
<feature type="transmembrane region" description="Helical" evidence="7">
    <location>
        <begin position="271"/>
        <end position="289"/>
    </location>
</feature>
<feature type="transmembrane region" description="Helical" evidence="7">
    <location>
        <begin position="7"/>
        <end position="34"/>
    </location>
</feature>
<dbReference type="InterPro" id="IPR011701">
    <property type="entry name" value="MFS"/>
</dbReference>
<evidence type="ECO:0000256" key="4">
    <source>
        <dbReference type="ARBA" id="ARBA00022692"/>
    </source>
</evidence>
<dbReference type="PROSITE" id="PS50850">
    <property type="entry name" value="MFS"/>
    <property type="match status" value="1"/>
</dbReference>
<keyword evidence="6 7" id="KW-0472">Membrane</keyword>
<keyword evidence="3" id="KW-1003">Cell membrane</keyword>
<evidence type="ECO:0000256" key="1">
    <source>
        <dbReference type="ARBA" id="ARBA00004651"/>
    </source>
</evidence>
<accession>A0ABR6CN23</accession>
<feature type="transmembrane region" description="Helical" evidence="7">
    <location>
        <begin position="46"/>
        <end position="66"/>
    </location>
</feature>
<feature type="transmembrane region" description="Helical" evidence="7">
    <location>
        <begin position="332"/>
        <end position="352"/>
    </location>
</feature>
<evidence type="ECO:0000256" key="7">
    <source>
        <dbReference type="SAM" id="Phobius"/>
    </source>
</evidence>
<protein>
    <submittedName>
        <fullName evidence="9">MFS family arabinose efflux permease</fullName>
    </submittedName>
</protein>
<dbReference type="InterPro" id="IPR036259">
    <property type="entry name" value="MFS_trans_sf"/>
</dbReference>
<dbReference type="Pfam" id="PF07690">
    <property type="entry name" value="MFS_1"/>
    <property type="match status" value="1"/>
</dbReference>
<comment type="caution">
    <text evidence="9">The sequence shown here is derived from an EMBL/GenBank/DDBJ whole genome shotgun (WGS) entry which is preliminary data.</text>
</comment>
<feature type="transmembrane region" description="Helical" evidence="7">
    <location>
        <begin position="238"/>
        <end position="259"/>
    </location>
</feature>
<dbReference type="PANTHER" id="PTHR43124">
    <property type="entry name" value="PURINE EFFLUX PUMP PBUE"/>
    <property type="match status" value="1"/>
</dbReference>
<gene>
    <name evidence="9" type="ORF">HNP81_001717</name>
</gene>
<keyword evidence="5 7" id="KW-1133">Transmembrane helix</keyword>
<evidence type="ECO:0000256" key="2">
    <source>
        <dbReference type="ARBA" id="ARBA00022448"/>
    </source>
</evidence>
<dbReference type="CDD" id="cd17324">
    <property type="entry name" value="MFS_NepI_like"/>
    <property type="match status" value="1"/>
</dbReference>
<evidence type="ECO:0000259" key="8">
    <source>
        <dbReference type="PROSITE" id="PS50850"/>
    </source>
</evidence>
<organism evidence="9 10">
    <name type="scientific">Peribacillus huizhouensis</name>
    <dbReference type="NCBI Taxonomy" id="1501239"/>
    <lineage>
        <taxon>Bacteria</taxon>
        <taxon>Bacillati</taxon>
        <taxon>Bacillota</taxon>
        <taxon>Bacilli</taxon>
        <taxon>Bacillales</taxon>
        <taxon>Bacillaceae</taxon>
        <taxon>Peribacillus</taxon>
    </lineage>
</organism>
<name>A0ABR6CN23_9BACI</name>